<gene>
    <name evidence="1" type="ORF">ED28_07130</name>
</gene>
<dbReference type="Proteomes" id="UP000288794">
    <property type="component" value="Unassembled WGS sequence"/>
</dbReference>
<proteinExistence type="predicted"/>
<evidence type="ECO:0000313" key="1">
    <source>
        <dbReference type="EMBL" id="RWR02630.1"/>
    </source>
</evidence>
<comment type="caution">
    <text evidence="1">The sequence shown here is derived from an EMBL/GenBank/DDBJ whole genome shotgun (WGS) entry which is preliminary data.</text>
</comment>
<name>A0A443IF07_9GAMM</name>
<dbReference type="RefSeq" id="WP_128176581.1">
    <property type="nucleotide sequence ID" value="NZ_CP071409.1"/>
</dbReference>
<protein>
    <recommendedName>
        <fullName evidence="3">3-hydroxyacyl-CoA dehydrogenase</fullName>
    </recommendedName>
</protein>
<dbReference type="SMART" id="SM00135">
    <property type="entry name" value="LY"/>
    <property type="match status" value="5"/>
</dbReference>
<organism evidence="1 2">
    <name type="scientific">[Pantoea] beijingensis</name>
    <dbReference type="NCBI Taxonomy" id="1324864"/>
    <lineage>
        <taxon>Bacteria</taxon>
        <taxon>Pseudomonadati</taxon>
        <taxon>Pseudomonadota</taxon>
        <taxon>Gammaproteobacteria</taxon>
        <taxon>Enterobacterales</taxon>
        <taxon>Erwiniaceae</taxon>
        <taxon>Erwinia</taxon>
    </lineage>
</organism>
<accession>A0A443IF07</accession>
<dbReference type="Gene3D" id="2.120.10.30">
    <property type="entry name" value="TolB, C-terminal domain"/>
    <property type="match status" value="2"/>
</dbReference>
<dbReference type="PROSITE" id="PS51120">
    <property type="entry name" value="LDLRB"/>
    <property type="match status" value="1"/>
</dbReference>
<evidence type="ECO:0000313" key="2">
    <source>
        <dbReference type="Proteomes" id="UP000288794"/>
    </source>
</evidence>
<dbReference type="PANTHER" id="PTHR46513">
    <property type="entry name" value="VITELLOGENIN RECEPTOR-LIKE PROTEIN-RELATED-RELATED"/>
    <property type="match status" value="1"/>
</dbReference>
<dbReference type="InterPro" id="IPR050778">
    <property type="entry name" value="Cueball_EGF_LRP_Nidogen"/>
</dbReference>
<reference evidence="1 2" key="1">
    <citation type="submission" date="2014-04" db="EMBL/GenBank/DDBJ databases">
        <title>Draft genome sequence of Pantoea beijingensis strain LMG 27579, an emerging pathogen to Pleurotus eryngii with potential industrial application.</title>
        <authorList>
            <person name="Xu F."/>
            <person name="Liu Y."/>
            <person name="Wang S."/>
            <person name="Yin Y."/>
            <person name="Ma Y."/>
            <person name="Zhao S."/>
            <person name="Rong C."/>
        </authorList>
    </citation>
    <scope>NUCLEOTIDE SEQUENCE [LARGE SCALE GENOMIC DNA]</scope>
    <source>
        <strain evidence="1 2">LMG 27579</strain>
    </source>
</reference>
<keyword evidence="2" id="KW-1185">Reference proteome</keyword>
<evidence type="ECO:0008006" key="3">
    <source>
        <dbReference type="Google" id="ProtNLM"/>
    </source>
</evidence>
<dbReference type="SUPFAM" id="SSF63829">
    <property type="entry name" value="Calcium-dependent phosphotriesterase"/>
    <property type="match status" value="1"/>
</dbReference>
<sequence>MQLISEEEGAVFFLQIKNCAIVSINTRSKVTKVILGNLSGTPDGIQIDHEKGLIYWTNMGMDYNQRDGTIEVCRLDGTDHQILIGNGLLTTPKQLQLDKKNNLLYWCDREGGKVMRSQCDGSGIEILVDNAKGHCGVVDILEQCVGVTVDTENNKLYWTQKGPAKGNKGRIFCTHMDVAPRKTPVTEKEIDVLLDNLPEPIDLEIDKENHLLYWTDRGSPPQGNTLNTAKITGGSLIGHHIICGGFDEAIGLTLDRKNNCVYVSDLGGGIYRVDIKTGEKERLWHQDSLTGITG</sequence>
<dbReference type="InterPro" id="IPR011042">
    <property type="entry name" value="6-blade_b-propeller_TolB-like"/>
</dbReference>
<dbReference type="EMBL" id="JMEE01000011">
    <property type="protein sequence ID" value="RWR02630.1"/>
    <property type="molecule type" value="Genomic_DNA"/>
</dbReference>
<dbReference type="InterPro" id="IPR000033">
    <property type="entry name" value="LDLR_classB_rpt"/>
</dbReference>
<dbReference type="AlphaFoldDB" id="A0A443IF07"/>